<sequence length="48" mass="5700">MNEYQKNFDKFLKILCYFFVAWWFLDLLSHLPVEAADKLLGALFGSKK</sequence>
<accession>A0A6J5RUJ2</accession>
<keyword evidence="1" id="KW-0472">Membrane</keyword>
<proteinExistence type="predicted"/>
<keyword evidence="1" id="KW-0812">Transmembrane</keyword>
<keyword evidence="1" id="KW-1133">Transmembrane helix</keyword>
<organism evidence="2">
    <name type="scientific">uncultured Caudovirales phage</name>
    <dbReference type="NCBI Taxonomy" id="2100421"/>
    <lineage>
        <taxon>Viruses</taxon>
        <taxon>Duplodnaviria</taxon>
        <taxon>Heunggongvirae</taxon>
        <taxon>Uroviricota</taxon>
        <taxon>Caudoviricetes</taxon>
        <taxon>Peduoviridae</taxon>
        <taxon>Maltschvirus</taxon>
        <taxon>Maltschvirus maltsch</taxon>
    </lineage>
</organism>
<dbReference type="EMBL" id="LR797250">
    <property type="protein sequence ID" value="CAB4195975.1"/>
    <property type="molecule type" value="Genomic_DNA"/>
</dbReference>
<name>A0A6J5RUJ2_9CAUD</name>
<evidence type="ECO:0000256" key="1">
    <source>
        <dbReference type="SAM" id="Phobius"/>
    </source>
</evidence>
<feature type="transmembrane region" description="Helical" evidence="1">
    <location>
        <begin position="12"/>
        <end position="31"/>
    </location>
</feature>
<protein>
    <submittedName>
        <fullName evidence="2">Uncharacterized protein</fullName>
    </submittedName>
</protein>
<evidence type="ECO:0000313" key="2">
    <source>
        <dbReference type="EMBL" id="CAB4195975.1"/>
    </source>
</evidence>
<reference evidence="2" key="1">
    <citation type="submission" date="2020-05" db="EMBL/GenBank/DDBJ databases">
        <authorList>
            <person name="Chiriac C."/>
            <person name="Salcher M."/>
            <person name="Ghai R."/>
            <person name="Kavagutti S V."/>
        </authorList>
    </citation>
    <scope>NUCLEOTIDE SEQUENCE</scope>
</reference>
<gene>
    <name evidence="2" type="ORF">UFOVP1298_54</name>
</gene>